<dbReference type="AlphaFoldDB" id="A0A4Z1R237"/>
<dbReference type="InterPro" id="IPR018310">
    <property type="entry name" value="Put_endonuclease_Z1-dom"/>
</dbReference>
<geneLocation type="plasmid" evidence="2 3">
    <name>pAtCFBP5507a</name>
</geneLocation>
<keyword evidence="2" id="KW-0614">Plasmid</keyword>
<feature type="compositionally biased region" description="Basic and acidic residues" evidence="1">
    <location>
        <begin position="390"/>
        <end position="412"/>
    </location>
</feature>
<evidence type="ECO:0000313" key="2">
    <source>
        <dbReference type="EMBL" id="UYZ10950.1"/>
    </source>
</evidence>
<reference evidence="2" key="1">
    <citation type="submission" date="2022-10" db="EMBL/GenBank/DDBJ databases">
        <title>Complete genome sequence of Agrobacterium salinitolerans CFBP5507.</title>
        <authorList>
            <person name="Tchabashvili S."/>
            <person name="Yen H.-C."/>
            <person name="Haryono M."/>
            <person name="Lin Y.-C."/>
            <person name="Lai E.-M."/>
            <person name="Kuo C.-H."/>
        </authorList>
    </citation>
    <scope>NUCLEOTIDE SEQUENCE</scope>
    <source>
        <strain evidence="2">CFBP5507</strain>
        <plasmid evidence="2">pAtCFBP5507a</plasmid>
    </source>
</reference>
<dbReference type="Pfam" id="PF10593">
    <property type="entry name" value="Z1"/>
    <property type="match status" value="1"/>
</dbReference>
<protein>
    <submittedName>
        <fullName evidence="2">Z1 domain-containing protein</fullName>
    </submittedName>
</protein>
<dbReference type="RefSeq" id="WP_137409431.1">
    <property type="nucleotide sequence ID" value="NZ_CP109970.1"/>
</dbReference>
<evidence type="ECO:0000313" key="3">
    <source>
        <dbReference type="Proteomes" id="UP000298735"/>
    </source>
</evidence>
<proteinExistence type="predicted"/>
<gene>
    <name evidence="2" type="ORF">CFBP5507_25910</name>
</gene>
<evidence type="ECO:0000256" key="1">
    <source>
        <dbReference type="SAM" id="MobiDB-lite"/>
    </source>
</evidence>
<sequence>MLEWLLTEFPGVMAPLNELGARYMLGNDTLGGRPGPQVQGWIRQIRKEQAAGLDLATAAEEVRLSFEGLTGSGLSEGQHAAWQAAIDYIRAASTESVGHSSIAIRRPRRGDWYRGSSPDDANWPPMKAHLLVRQNWSEASATSLDASSTEVVSLMEDPSLLEFRGRGMVVGYVQSGKTANMLAVTAKAVDAGYRFVIYLAGMTNALRRQTQRRFEADLRAQNRYGWHLHTTLDDDGDFRTPPNQWFSVMDPAQVAVVKKNVTPLRRLVETISKTPPALRERMPVLVIDDECDQASVNASGSQYDTTAINGLIRHLLALLPRVQYVGYTATPFANVLINPRTPEGLPDDLYPEDFILALPRPDGYSGTDSLFGEEPADAQSETPAQTGADAIREIPLPERDAVRPSSSRERETFSASVPPSLDDALRYFIMATAARAVRGDAAKHSCMLVHTTVFTLAHTRLAEAIGIWLDSFGKDWITPANRERLRQQWEREQKRVPPAAFGHTLIPFEEIAGHISSTVDELQIVIENSASDVRLDFSVSARKYIVIGGSVLARGLTIEGLCVSYFVRTTSQYDTLLQMGRWFGFRRGYEDLPRIWMTADLSEAFRDLSIVETEIRADIGQFAERGLTPADFAVRIRQIPGMTITAAKKMISAEVCDVSFSGEHLQTIRFPYRDPTRLKENWRAGVRLLEAIDGSIRIENRSQGRLIRDVPLSLVRSFLEAYSASRLDQFAGELLSYVDAESIAPDHPFGLWNVGVIEPRDGPPSTIALGVFGKVKMVTRSRLNLPRTDALADIKALMSRRDALLDVDGGPDGEDWASIKRYRQSIVGDKVPLLLLYAIDRNSSPSPSSQYRTKLDAAADVLGLGIVFPDRGELKRYVRVRLQDDDAAEDDIPEFATVE</sequence>
<name>A0A4Z1R237_9HYPH</name>
<dbReference type="InterPro" id="IPR027417">
    <property type="entry name" value="P-loop_NTPase"/>
</dbReference>
<dbReference type="Proteomes" id="UP000298735">
    <property type="component" value="Plasmid pAtCFBP5507a"/>
</dbReference>
<dbReference type="EMBL" id="CP109970">
    <property type="protein sequence ID" value="UYZ10950.1"/>
    <property type="molecule type" value="Genomic_DNA"/>
</dbReference>
<feature type="region of interest" description="Disordered" evidence="1">
    <location>
        <begin position="366"/>
        <end position="415"/>
    </location>
</feature>
<accession>A0A4Z1R237</accession>
<dbReference type="SUPFAM" id="SSF52540">
    <property type="entry name" value="P-loop containing nucleoside triphosphate hydrolases"/>
    <property type="match status" value="1"/>
</dbReference>
<dbReference type="OrthoDB" id="436461at2"/>
<organism evidence="2 3">
    <name type="scientific">Agrobacterium salinitolerans</name>
    <dbReference type="NCBI Taxonomy" id="1183413"/>
    <lineage>
        <taxon>Bacteria</taxon>
        <taxon>Pseudomonadati</taxon>
        <taxon>Pseudomonadota</taxon>
        <taxon>Alphaproteobacteria</taxon>
        <taxon>Hyphomicrobiales</taxon>
        <taxon>Rhizobiaceae</taxon>
        <taxon>Rhizobium/Agrobacterium group</taxon>
        <taxon>Agrobacterium</taxon>
    </lineage>
</organism>
<dbReference type="KEGG" id="asal:CFBP5507_25910"/>